<dbReference type="EMBL" id="JACHGV010000012">
    <property type="protein sequence ID" value="MBB6080552.1"/>
    <property type="molecule type" value="Genomic_DNA"/>
</dbReference>
<feature type="transmembrane region" description="Helical" evidence="1">
    <location>
        <begin position="6"/>
        <end position="25"/>
    </location>
</feature>
<keyword evidence="3" id="KW-1185">Reference proteome</keyword>
<evidence type="ECO:0000313" key="3">
    <source>
        <dbReference type="Proteomes" id="UP000591537"/>
    </source>
</evidence>
<keyword evidence="1" id="KW-1133">Transmembrane helix</keyword>
<sequence>MHTPAQLIGAAATLVALGILTLASFRSISRRKDVSPGARP</sequence>
<reference evidence="2 3" key="1">
    <citation type="submission" date="2020-08" db="EMBL/GenBank/DDBJ databases">
        <title>Genomic Encyclopedia of Type Strains, Phase IV (KMG-IV): sequencing the most valuable type-strain genomes for metagenomic binning, comparative biology and taxonomic classification.</title>
        <authorList>
            <person name="Goeker M."/>
        </authorList>
    </citation>
    <scope>NUCLEOTIDE SEQUENCE [LARGE SCALE GENOMIC DNA]</scope>
    <source>
        <strain evidence="2 3">DSM 43350</strain>
    </source>
</reference>
<keyword evidence="1" id="KW-0812">Transmembrane</keyword>
<organism evidence="2 3">
    <name type="scientific">Streptomyces paradoxus</name>
    <dbReference type="NCBI Taxonomy" id="66375"/>
    <lineage>
        <taxon>Bacteria</taxon>
        <taxon>Bacillati</taxon>
        <taxon>Actinomycetota</taxon>
        <taxon>Actinomycetes</taxon>
        <taxon>Kitasatosporales</taxon>
        <taxon>Streptomycetaceae</taxon>
        <taxon>Streptomyces</taxon>
    </lineage>
</organism>
<keyword evidence="1" id="KW-0472">Membrane</keyword>
<accession>A0A7W9TJL9</accession>
<name>A0A7W9TJL9_9ACTN</name>
<gene>
    <name evidence="2" type="ORF">HNR57_006501</name>
</gene>
<dbReference type="Proteomes" id="UP000591537">
    <property type="component" value="Unassembled WGS sequence"/>
</dbReference>
<evidence type="ECO:0000256" key="1">
    <source>
        <dbReference type="SAM" id="Phobius"/>
    </source>
</evidence>
<protein>
    <submittedName>
        <fullName evidence="2">Uncharacterized protein</fullName>
    </submittedName>
</protein>
<proteinExistence type="predicted"/>
<evidence type="ECO:0000313" key="2">
    <source>
        <dbReference type="EMBL" id="MBB6080552.1"/>
    </source>
</evidence>
<dbReference type="AlphaFoldDB" id="A0A7W9TJL9"/>
<dbReference type="RefSeq" id="WP_281403927.1">
    <property type="nucleotide sequence ID" value="NZ_BAAARS010000013.1"/>
</dbReference>
<comment type="caution">
    <text evidence="2">The sequence shown here is derived from an EMBL/GenBank/DDBJ whole genome shotgun (WGS) entry which is preliminary data.</text>
</comment>